<comment type="caution">
    <text evidence="2">The sequence shown here is derived from an EMBL/GenBank/DDBJ whole genome shotgun (WGS) entry which is preliminary data.</text>
</comment>
<proteinExistence type="predicted"/>
<dbReference type="EMBL" id="LHUR01000012">
    <property type="protein sequence ID" value="KOA20780.1"/>
    <property type="molecule type" value="Genomic_DNA"/>
</dbReference>
<gene>
    <name evidence="2" type="ORF">CLHOM_09220</name>
</gene>
<reference evidence="3" key="1">
    <citation type="submission" date="2015-08" db="EMBL/GenBank/DDBJ databases">
        <title>Genome sequence of the strict anaerobe Clostridium homopropionicum LuHBu1 (DSM 5847T).</title>
        <authorList>
            <person name="Poehlein A."/>
            <person name="Beck M."/>
            <person name="Schiel-Bengelsdorf B."/>
            <person name="Bengelsdorf F.R."/>
            <person name="Daniel R."/>
            <person name="Duerre P."/>
        </authorList>
    </citation>
    <scope>NUCLEOTIDE SEQUENCE [LARGE SCALE GENOMIC DNA]</scope>
    <source>
        <strain evidence="3">DSM 5847</strain>
    </source>
</reference>
<evidence type="ECO:0000313" key="2">
    <source>
        <dbReference type="EMBL" id="KOA20780.1"/>
    </source>
</evidence>
<evidence type="ECO:0000313" key="3">
    <source>
        <dbReference type="Proteomes" id="UP000037043"/>
    </source>
</evidence>
<keyword evidence="1" id="KW-0472">Membrane</keyword>
<evidence type="ECO:0000256" key="1">
    <source>
        <dbReference type="SAM" id="Phobius"/>
    </source>
</evidence>
<feature type="transmembrane region" description="Helical" evidence="1">
    <location>
        <begin position="6"/>
        <end position="25"/>
    </location>
</feature>
<keyword evidence="1" id="KW-0812">Transmembrane</keyword>
<accession>A0A0L6ZCT4</accession>
<dbReference type="AlphaFoldDB" id="A0A0L6ZCT4"/>
<feature type="transmembrane region" description="Helical" evidence="1">
    <location>
        <begin position="135"/>
        <end position="162"/>
    </location>
</feature>
<organism evidence="2 3">
    <name type="scientific">Clostridium homopropionicum DSM 5847</name>
    <dbReference type="NCBI Taxonomy" id="1121318"/>
    <lineage>
        <taxon>Bacteria</taxon>
        <taxon>Bacillati</taxon>
        <taxon>Bacillota</taxon>
        <taxon>Clostridia</taxon>
        <taxon>Eubacteriales</taxon>
        <taxon>Clostridiaceae</taxon>
        <taxon>Clostridium</taxon>
    </lineage>
</organism>
<keyword evidence="3" id="KW-1185">Reference proteome</keyword>
<dbReference type="Proteomes" id="UP000037043">
    <property type="component" value="Unassembled WGS sequence"/>
</dbReference>
<feature type="transmembrane region" description="Helical" evidence="1">
    <location>
        <begin position="63"/>
        <end position="88"/>
    </location>
</feature>
<dbReference type="PATRIC" id="fig|1121318.3.peg.927"/>
<sequence length="171" mass="19408">MNKTSSITRGGTFAALSILFIYLSSILPTNKLALLTLSSFIIVASIITIGIKASFIMYVSVSILSIFLVSSKGIALTYVMFFGLYGFLKLFIEKLRKLPLEIIIKFLFFNIILVLIYSLYEKLFIGVIDLSNLKFSIYLLIAAAQIIFIIYDYILTLFVSYFNDKLLKKFL</sequence>
<feature type="transmembrane region" description="Helical" evidence="1">
    <location>
        <begin position="32"/>
        <end position="51"/>
    </location>
</feature>
<feature type="transmembrane region" description="Helical" evidence="1">
    <location>
        <begin position="100"/>
        <end position="120"/>
    </location>
</feature>
<dbReference type="STRING" id="36844.SAMN04488501_10378"/>
<dbReference type="RefSeq" id="WP_052220504.1">
    <property type="nucleotide sequence ID" value="NZ_LHUR01000012.1"/>
</dbReference>
<name>A0A0L6ZCT4_9CLOT</name>
<protein>
    <submittedName>
        <fullName evidence="2">Uncharacterized protein</fullName>
    </submittedName>
</protein>
<keyword evidence="1" id="KW-1133">Transmembrane helix</keyword>